<dbReference type="InterPro" id="IPR041354">
    <property type="entry name" value="4PPT_N"/>
</dbReference>
<dbReference type="InterPro" id="IPR003542">
    <property type="entry name" value="Enbac_synth_compD-like"/>
</dbReference>
<dbReference type="Pfam" id="PF17837">
    <property type="entry name" value="4PPT_N"/>
    <property type="match status" value="1"/>
</dbReference>
<feature type="binding site" evidence="2">
    <location>
        <position position="159"/>
    </location>
    <ligand>
        <name>CoA</name>
        <dbReference type="ChEBI" id="CHEBI:57287"/>
    </ligand>
</feature>
<dbReference type="InterPro" id="IPR008278">
    <property type="entry name" value="4-PPantetheinyl_Trfase_dom"/>
</dbReference>
<dbReference type="Pfam" id="PF01648">
    <property type="entry name" value="ACPS"/>
    <property type="match status" value="1"/>
</dbReference>
<organism evidence="6 7">
    <name type="scientific">Micromonospora nigra</name>
    <dbReference type="NCBI Taxonomy" id="145857"/>
    <lineage>
        <taxon>Bacteria</taxon>
        <taxon>Bacillati</taxon>
        <taxon>Actinomycetota</taxon>
        <taxon>Actinomycetes</taxon>
        <taxon>Micromonosporales</taxon>
        <taxon>Micromonosporaceae</taxon>
        <taxon>Micromonospora</taxon>
    </lineage>
</organism>
<proteinExistence type="predicted"/>
<dbReference type="AlphaFoldDB" id="A0A1C6RAM1"/>
<sequence length="227" mass="23950">MAGGLTSTGVIERILPPAVTAVESYTDPDGLRLFPEEEALLANSVAKRRREFTTVRDCARRALQQLGLPPTPILPGERGAPGWPAGVVGSMTHCDGYRGAVVARATQVATVGVDAEPHAPLPDGVLDAIALPAERARTATLVAAHPTVCWDRLLFSAKESVYKAWFPLTRRWLDFAEADITVDPAGSFAARLLVPGPVLGGVPVGTFQGRFLVDRGLVLTAIAVAAP</sequence>
<evidence type="ECO:0000313" key="7">
    <source>
        <dbReference type="Proteomes" id="UP000199699"/>
    </source>
</evidence>
<evidence type="ECO:0000256" key="3">
    <source>
        <dbReference type="PIRSR" id="PIRSR603542-2"/>
    </source>
</evidence>
<dbReference type="PRINTS" id="PR01399">
    <property type="entry name" value="ENTSNTHTASED"/>
</dbReference>
<feature type="domain" description="4'-phosphopantetheinyl transferase N-terminal" evidence="5">
    <location>
        <begin position="36"/>
        <end position="103"/>
    </location>
</feature>
<dbReference type="Proteomes" id="UP000199699">
    <property type="component" value="Unassembled WGS sequence"/>
</dbReference>
<protein>
    <submittedName>
        <fullName evidence="6">4'-phosphopantetheinyl transferase EntD (Siderophore biosynthesis)</fullName>
    </submittedName>
</protein>
<dbReference type="GO" id="GO:0000287">
    <property type="term" value="F:magnesium ion binding"/>
    <property type="evidence" value="ECO:0007669"/>
    <property type="project" value="InterPro"/>
</dbReference>
<keyword evidence="3" id="KW-0460">Magnesium</keyword>
<dbReference type="GO" id="GO:0005886">
    <property type="term" value="C:plasma membrane"/>
    <property type="evidence" value="ECO:0007669"/>
    <property type="project" value="TreeGrafter"/>
</dbReference>
<feature type="binding site" evidence="3">
    <location>
        <position position="115"/>
    </location>
    <ligand>
        <name>Mg(2+)</name>
        <dbReference type="ChEBI" id="CHEBI:18420"/>
    </ligand>
</feature>
<dbReference type="GO" id="GO:0009239">
    <property type="term" value="P:enterobactin biosynthetic process"/>
    <property type="evidence" value="ECO:0007669"/>
    <property type="project" value="InterPro"/>
</dbReference>
<feature type="binding site" evidence="2">
    <location>
        <position position="163"/>
    </location>
    <ligand>
        <name>CoA</name>
        <dbReference type="ChEBI" id="CHEBI:57287"/>
    </ligand>
</feature>
<name>A0A1C6RAM1_9ACTN</name>
<evidence type="ECO:0000259" key="5">
    <source>
        <dbReference type="Pfam" id="PF17837"/>
    </source>
</evidence>
<dbReference type="GO" id="GO:0009366">
    <property type="term" value="C:enterobactin synthetase complex"/>
    <property type="evidence" value="ECO:0007669"/>
    <property type="project" value="InterPro"/>
</dbReference>
<feature type="binding site" evidence="2">
    <location>
        <position position="173"/>
    </location>
    <ligand>
        <name>CoA</name>
        <dbReference type="ChEBI" id="CHEBI:57287"/>
    </ligand>
</feature>
<evidence type="ECO:0000256" key="1">
    <source>
        <dbReference type="ARBA" id="ARBA00022679"/>
    </source>
</evidence>
<dbReference type="SUPFAM" id="SSF56214">
    <property type="entry name" value="4'-phosphopantetheinyl transferase"/>
    <property type="match status" value="1"/>
</dbReference>
<dbReference type="PANTHER" id="PTHR38096">
    <property type="entry name" value="ENTEROBACTIN SYNTHASE COMPONENT D"/>
    <property type="match status" value="1"/>
</dbReference>
<keyword evidence="1 6" id="KW-0808">Transferase</keyword>
<feature type="binding site" evidence="2">
    <location>
        <position position="114"/>
    </location>
    <ligand>
        <name>CoA</name>
        <dbReference type="ChEBI" id="CHEBI:57287"/>
    </ligand>
</feature>
<feature type="binding site" evidence="2">
    <location>
        <position position="56"/>
    </location>
    <ligand>
        <name>CoA</name>
        <dbReference type="ChEBI" id="CHEBI:57287"/>
    </ligand>
</feature>
<feature type="binding site" evidence="2">
    <location>
        <position position="48"/>
    </location>
    <ligand>
        <name>CoA</name>
        <dbReference type="ChEBI" id="CHEBI:57287"/>
    </ligand>
</feature>
<accession>A0A1C6RAM1</accession>
<reference evidence="6 7" key="1">
    <citation type="submission" date="2016-06" db="EMBL/GenBank/DDBJ databases">
        <authorList>
            <person name="Kjaerup R.B."/>
            <person name="Dalgaard T.S."/>
            <person name="Juul-Madsen H.R."/>
        </authorList>
    </citation>
    <scope>NUCLEOTIDE SEQUENCE [LARGE SCALE GENOMIC DNA]</scope>
    <source>
        <strain evidence="6 7">DSM 43818</strain>
    </source>
</reference>
<dbReference type="InterPro" id="IPR037143">
    <property type="entry name" value="4-PPantetheinyl_Trfase_dom_sf"/>
</dbReference>
<gene>
    <name evidence="6" type="ORF">GA0070616_0314</name>
</gene>
<keyword evidence="3" id="KW-0479">Metal-binding</keyword>
<dbReference type="PANTHER" id="PTHR38096:SF1">
    <property type="entry name" value="ENTEROBACTIN SYNTHASE COMPONENT D"/>
    <property type="match status" value="1"/>
</dbReference>
<evidence type="ECO:0000259" key="4">
    <source>
        <dbReference type="Pfam" id="PF01648"/>
    </source>
</evidence>
<dbReference type="EMBL" id="FMHT01000003">
    <property type="protein sequence ID" value="SCL14050.1"/>
    <property type="molecule type" value="Genomic_DNA"/>
</dbReference>
<feature type="binding site" evidence="3">
    <location>
        <position position="114"/>
    </location>
    <ligand>
        <name>Mg(2+)</name>
        <dbReference type="ChEBI" id="CHEBI:18420"/>
    </ligand>
</feature>
<keyword evidence="7" id="KW-1185">Reference proteome</keyword>
<feature type="binding site" evidence="2">
    <location>
        <begin position="92"/>
        <end position="93"/>
    </location>
    <ligand>
        <name>CoA</name>
        <dbReference type="ChEBI" id="CHEBI:57287"/>
    </ligand>
</feature>
<comment type="cofactor">
    <cofactor evidence="3">
        <name>Mg(2+)</name>
        <dbReference type="ChEBI" id="CHEBI:18420"/>
    </cofactor>
</comment>
<evidence type="ECO:0000313" key="6">
    <source>
        <dbReference type="EMBL" id="SCL14050.1"/>
    </source>
</evidence>
<feature type="binding site" evidence="3">
    <location>
        <position position="116"/>
    </location>
    <ligand>
        <name>Mg(2+)</name>
        <dbReference type="ChEBI" id="CHEBI:18420"/>
    </ligand>
</feature>
<dbReference type="STRING" id="145857.GA0070616_0314"/>
<dbReference type="GO" id="GO:0008897">
    <property type="term" value="F:holo-[acyl-carrier-protein] synthase activity"/>
    <property type="evidence" value="ECO:0007669"/>
    <property type="project" value="InterPro"/>
</dbReference>
<evidence type="ECO:0000256" key="2">
    <source>
        <dbReference type="PIRSR" id="PIRSR603542-1"/>
    </source>
</evidence>
<feature type="domain" description="4'-phosphopantetheinyl transferase" evidence="4">
    <location>
        <begin position="111"/>
        <end position="193"/>
    </location>
</feature>